<dbReference type="AlphaFoldDB" id="A0A484FHT7"/>
<gene>
    <name evidence="2" type="ORF">Cob_v009887</name>
</gene>
<dbReference type="SUPFAM" id="SSF140860">
    <property type="entry name" value="Pseudo ankyrin repeat-like"/>
    <property type="match status" value="1"/>
</dbReference>
<proteinExistence type="predicted"/>
<protein>
    <recommendedName>
        <fullName evidence="1">F-box domain-containing protein</fullName>
    </recommendedName>
</protein>
<dbReference type="PROSITE" id="PS50181">
    <property type="entry name" value="FBOX"/>
    <property type="match status" value="1"/>
</dbReference>
<evidence type="ECO:0000313" key="3">
    <source>
        <dbReference type="Proteomes" id="UP000014480"/>
    </source>
</evidence>
<dbReference type="Pfam" id="PF00646">
    <property type="entry name" value="F-box"/>
    <property type="match status" value="1"/>
</dbReference>
<organism evidence="2 3">
    <name type="scientific">Colletotrichum orbiculare (strain 104-T / ATCC 96160 / CBS 514.97 / LARS 414 / MAFF 240422)</name>
    <name type="common">Cucumber anthracnose fungus</name>
    <name type="synonym">Colletotrichum lagenarium</name>
    <dbReference type="NCBI Taxonomy" id="1213857"/>
    <lineage>
        <taxon>Eukaryota</taxon>
        <taxon>Fungi</taxon>
        <taxon>Dikarya</taxon>
        <taxon>Ascomycota</taxon>
        <taxon>Pezizomycotina</taxon>
        <taxon>Sordariomycetes</taxon>
        <taxon>Hypocreomycetidae</taxon>
        <taxon>Glomerellales</taxon>
        <taxon>Glomerellaceae</taxon>
        <taxon>Colletotrichum</taxon>
        <taxon>Colletotrichum orbiculare species complex</taxon>
    </lineage>
</organism>
<dbReference type="InterPro" id="IPR001810">
    <property type="entry name" value="F-box_dom"/>
</dbReference>
<accession>A0A484FHT7</accession>
<reference evidence="3" key="1">
    <citation type="journal article" date="2013" name="New Phytol.">
        <title>Comparative genomic and transcriptomic analyses reveal the hemibiotrophic stage shift of Colletotrichum fungi.</title>
        <authorList>
            <person name="Gan P."/>
            <person name="Ikeda K."/>
            <person name="Irieda H."/>
            <person name="Narusaka M."/>
            <person name="O'Connell R.J."/>
            <person name="Narusaka Y."/>
            <person name="Takano Y."/>
            <person name="Kubo Y."/>
            <person name="Shirasu K."/>
        </authorList>
    </citation>
    <scope>NUCLEOTIDE SEQUENCE [LARGE SCALE GENOMIC DNA]</scope>
    <source>
        <strain evidence="3">104-T / ATCC 96160 / CBS 514.97 / LARS 414 / MAFF 240422</strain>
    </source>
</reference>
<dbReference type="Proteomes" id="UP000014480">
    <property type="component" value="Unassembled WGS sequence"/>
</dbReference>
<sequence>MPDRHASLQSLPTELLDQIAAHLSRKDLNHLVLSSKSCAESLTVTLYRREFSWSAMQWGASRGILNTVRQAVESIKPNWRELEIYRKWHCMALAIAVKQNHIDVIRYLVDTCDKTEESFPKRYRQHHVLAKASAEAVQVLLEGGFEGLLHVDDLEHPGPYAIRRVLTHRMGDPESAADIRLLLEDGRDKDTGEPHAWVKEAYKMAVNGQYSMELCI</sequence>
<dbReference type="EMBL" id="AMCV02000031">
    <property type="protein sequence ID" value="TDZ17135.1"/>
    <property type="molecule type" value="Genomic_DNA"/>
</dbReference>
<dbReference type="OrthoDB" id="341259at2759"/>
<feature type="domain" description="F-box" evidence="1">
    <location>
        <begin position="5"/>
        <end position="50"/>
    </location>
</feature>
<evidence type="ECO:0000259" key="1">
    <source>
        <dbReference type="PROSITE" id="PS50181"/>
    </source>
</evidence>
<name>A0A484FHT7_COLOR</name>
<reference evidence="3" key="2">
    <citation type="journal article" date="2019" name="Mol. Plant Microbe Interact.">
        <title>Genome sequence resources for four phytopathogenic fungi from the Colletotrichum orbiculare species complex.</title>
        <authorList>
            <person name="Gan P."/>
            <person name="Tsushima A."/>
            <person name="Narusaka M."/>
            <person name="Narusaka Y."/>
            <person name="Takano Y."/>
            <person name="Kubo Y."/>
            <person name="Shirasu K."/>
        </authorList>
    </citation>
    <scope>GENOME REANNOTATION</scope>
    <source>
        <strain evidence="3">104-T / ATCC 96160 / CBS 514.97 / LARS 414 / MAFF 240422</strain>
    </source>
</reference>
<keyword evidence="3" id="KW-1185">Reference proteome</keyword>
<comment type="caution">
    <text evidence="2">The sequence shown here is derived from an EMBL/GenBank/DDBJ whole genome shotgun (WGS) entry which is preliminary data.</text>
</comment>
<evidence type="ECO:0000313" key="2">
    <source>
        <dbReference type="EMBL" id="TDZ17135.1"/>
    </source>
</evidence>